<dbReference type="PANTHER" id="PTHR42686">
    <property type="entry name" value="GH17980P-RELATED"/>
    <property type="match status" value="1"/>
</dbReference>
<dbReference type="GO" id="GO:0005829">
    <property type="term" value="C:cytosol"/>
    <property type="evidence" value="ECO:0007669"/>
    <property type="project" value="TreeGrafter"/>
</dbReference>
<gene>
    <name evidence="4" type="ORF">GTA08_BOTSDO04087</name>
</gene>
<dbReference type="GO" id="GO:0070485">
    <property type="term" value="P:dehydro-D-arabinono-1,4-lactone biosynthetic process"/>
    <property type="evidence" value="ECO:0007669"/>
    <property type="project" value="TreeGrafter"/>
</dbReference>
<dbReference type="AlphaFoldDB" id="A0A8H4IX22"/>
<feature type="region of interest" description="Disordered" evidence="2">
    <location>
        <begin position="1"/>
        <end position="27"/>
    </location>
</feature>
<evidence type="ECO:0000259" key="3">
    <source>
        <dbReference type="Pfam" id="PF00248"/>
    </source>
</evidence>
<reference evidence="4" key="1">
    <citation type="submission" date="2020-04" db="EMBL/GenBank/DDBJ databases">
        <title>Genome Assembly and Annotation of Botryosphaeria dothidea sdau 11-99, a Latent Pathogen of Apple Fruit Ring Rot in China.</title>
        <authorList>
            <person name="Yu C."/>
            <person name="Diao Y."/>
            <person name="Lu Q."/>
            <person name="Zhao J."/>
            <person name="Cui S."/>
            <person name="Peng C."/>
            <person name="He B."/>
            <person name="Liu H."/>
        </authorList>
    </citation>
    <scope>NUCLEOTIDE SEQUENCE [LARGE SCALE GENOMIC DNA]</scope>
    <source>
        <strain evidence="4">Sdau11-99</strain>
    </source>
</reference>
<evidence type="ECO:0000256" key="1">
    <source>
        <dbReference type="ARBA" id="ARBA00023002"/>
    </source>
</evidence>
<sequence length="383" mass="41452">MTRIPEQAQDDVMSGTANEGQQQRQHQNNVPLSAIAPPLVLGGAGFSNQLHPNPASLPTRHIVKRALDIGFRAIDTSPYYGPSEILLGDAFSQPDFVAAHPRKSYLLMTKCGRIAADKFDYSPEWIRQSVARSLERMHTDYLDVVFTHDCEFVTVEEAVAAVGALFELKAAGKVRYVGISGYPVARLVEVARAVKEKYGRGVDTVQVWGQLTLQNTVLLDEGGLKGLKDAGVDCVFASSPLAIGLLRKKGVPVGELGDFHPAPKGLREAAAKASDYVEGQGTKLAELALQYAVAQGLAAGQEVGLRLSTILGGGTTHEIGDNWEVGSTITRRYEAQTEAVKQAIENGHDREKSLKDLLTEKELELVKGTRKIFGEWLNHSLGG</sequence>
<dbReference type="EMBL" id="WWBZ02000022">
    <property type="protein sequence ID" value="KAF4308777.1"/>
    <property type="molecule type" value="Genomic_DNA"/>
</dbReference>
<dbReference type="InterPro" id="IPR020471">
    <property type="entry name" value="AKR"/>
</dbReference>
<keyword evidence="1" id="KW-0560">Oxidoreductase</keyword>
<organism evidence="4 5">
    <name type="scientific">Botryosphaeria dothidea</name>
    <dbReference type="NCBI Taxonomy" id="55169"/>
    <lineage>
        <taxon>Eukaryota</taxon>
        <taxon>Fungi</taxon>
        <taxon>Dikarya</taxon>
        <taxon>Ascomycota</taxon>
        <taxon>Pezizomycotina</taxon>
        <taxon>Dothideomycetes</taxon>
        <taxon>Dothideomycetes incertae sedis</taxon>
        <taxon>Botryosphaeriales</taxon>
        <taxon>Botryosphaeriaceae</taxon>
        <taxon>Botryosphaeria</taxon>
    </lineage>
</organism>
<protein>
    <submittedName>
        <fullName evidence="4">Aldo/keto reductase</fullName>
    </submittedName>
</protein>
<dbReference type="PRINTS" id="PR00069">
    <property type="entry name" value="ALDKETRDTASE"/>
</dbReference>
<feature type="domain" description="NADP-dependent oxidoreductase" evidence="3">
    <location>
        <begin position="38"/>
        <end position="326"/>
    </location>
</feature>
<comment type="caution">
    <text evidence="4">The sequence shown here is derived from an EMBL/GenBank/DDBJ whole genome shotgun (WGS) entry which is preliminary data.</text>
</comment>
<evidence type="ECO:0000313" key="5">
    <source>
        <dbReference type="Proteomes" id="UP000572817"/>
    </source>
</evidence>
<evidence type="ECO:0000256" key="2">
    <source>
        <dbReference type="SAM" id="MobiDB-lite"/>
    </source>
</evidence>
<dbReference type="Proteomes" id="UP000572817">
    <property type="component" value="Unassembled WGS sequence"/>
</dbReference>
<dbReference type="Gene3D" id="3.20.20.100">
    <property type="entry name" value="NADP-dependent oxidoreductase domain"/>
    <property type="match status" value="1"/>
</dbReference>
<dbReference type="GO" id="GO:0045290">
    <property type="term" value="F:D-arabinose 1-dehydrogenase [NAD(P)+] activity"/>
    <property type="evidence" value="ECO:0007669"/>
    <property type="project" value="TreeGrafter"/>
</dbReference>
<dbReference type="SUPFAM" id="SSF51430">
    <property type="entry name" value="NAD(P)-linked oxidoreductase"/>
    <property type="match status" value="1"/>
</dbReference>
<name>A0A8H4IX22_9PEZI</name>
<evidence type="ECO:0000313" key="4">
    <source>
        <dbReference type="EMBL" id="KAF4308777.1"/>
    </source>
</evidence>
<feature type="compositionally biased region" description="Polar residues" evidence="2">
    <location>
        <begin position="15"/>
        <end position="27"/>
    </location>
</feature>
<dbReference type="PANTHER" id="PTHR42686:SF1">
    <property type="entry name" value="GH17980P-RELATED"/>
    <property type="match status" value="1"/>
</dbReference>
<dbReference type="InterPro" id="IPR036812">
    <property type="entry name" value="NAD(P)_OxRdtase_dom_sf"/>
</dbReference>
<keyword evidence="5" id="KW-1185">Reference proteome</keyword>
<dbReference type="OrthoDB" id="5286008at2759"/>
<dbReference type="InterPro" id="IPR023210">
    <property type="entry name" value="NADP_OxRdtase_dom"/>
</dbReference>
<dbReference type="Pfam" id="PF00248">
    <property type="entry name" value="Aldo_ket_red"/>
    <property type="match status" value="1"/>
</dbReference>
<proteinExistence type="predicted"/>
<accession>A0A8H4IX22</accession>